<feature type="transmembrane region" description="Helical" evidence="7">
    <location>
        <begin position="96"/>
        <end position="117"/>
    </location>
</feature>
<accession>A0A6J5ZK35</accession>
<dbReference type="EMBL" id="CAESAL010000039">
    <property type="protein sequence ID" value="CAB4342901.1"/>
    <property type="molecule type" value="Genomic_DNA"/>
</dbReference>
<proteinExistence type="predicted"/>
<evidence type="ECO:0000256" key="7">
    <source>
        <dbReference type="SAM" id="Phobius"/>
    </source>
</evidence>
<keyword evidence="6 7" id="KW-0472">Membrane</keyword>
<evidence type="ECO:0000259" key="8">
    <source>
        <dbReference type="PROSITE" id="PS51371"/>
    </source>
</evidence>
<feature type="domain" description="CNNM transmembrane" evidence="9">
    <location>
        <begin position="1"/>
        <end position="200"/>
    </location>
</feature>
<dbReference type="InterPro" id="IPR051676">
    <property type="entry name" value="UPF0053_domain"/>
</dbReference>
<keyword evidence="3 7" id="KW-0812">Transmembrane</keyword>
<dbReference type="PANTHER" id="PTHR43099:SF5">
    <property type="entry name" value="HLYC_CORC FAMILY TRANSPORTER"/>
    <property type="match status" value="1"/>
</dbReference>
<dbReference type="InterPro" id="IPR044751">
    <property type="entry name" value="Ion_transp-like_CBS"/>
</dbReference>
<dbReference type="SUPFAM" id="SSF54631">
    <property type="entry name" value="CBS-domain pair"/>
    <property type="match status" value="1"/>
</dbReference>
<keyword evidence="2" id="KW-1003">Cell membrane</keyword>
<reference evidence="10" key="1">
    <citation type="submission" date="2020-05" db="EMBL/GenBank/DDBJ databases">
        <authorList>
            <person name="Chiriac C."/>
            <person name="Salcher M."/>
            <person name="Ghai R."/>
            <person name="Kavagutti S V."/>
        </authorList>
    </citation>
    <scope>NUCLEOTIDE SEQUENCE</scope>
</reference>
<evidence type="ECO:0000256" key="5">
    <source>
        <dbReference type="ARBA" id="ARBA00022989"/>
    </source>
</evidence>
<dbReference type="Gene3D" id="3.10.580.10">
    <property type="entry name" value="CBS-domain"/>
    <property type="match status" value="1"/>
</dbReference>
<dbReference type="AlphaFoldDB" id="A0A6J5ZK35"/>
<evidence type="ECO:0000256" key="3">
    <source>
        <dbReference type="ARBA" id="ARBA00022692"/>
    </source>
</evidence>
<keyword evidence="4" id="KW-0677">Repeat</keyword>
<dbReference type="Pfam" id="PF01595">
    <property type="entry name" value="CNNM"/>
    <property type="match status" value="1"/>
</dbReference>
<evidence type="ECO:0000256" key="1">
    <source>
        <dbReference type="ARBA" id="ARBA00004651"/>
    </source>
</evidence>
<sequence>MWPFLVIVVLLAINGFFVALEFALVGSRRSRLEPLAESGDRSAIRALAAMKELSIQLAGAQLGITVASLVLGLVGEPAVAHLLVSLAQHVSWIPHTWIHPIAAVLGLLIIVFAHMVLGEMVPKNLTLTHPESVLKIVSRPNRLYLLVARPLVIILNWMGNLGVRLCGVEPRDELSESHTAEELAVLVSVSKEEGAITGFSAELLAGVLEFAGRTVASVMVDRPNVAAVSIGATPRELEEAVRTLGHTRLLVVGDGGIDDPRGFIHAKDLLSVSEMDLDETFSPLMMRRALRVPREQHLKELLLDMRTSRVHFALVANDDESTAGIVTLDDILEELVGDVADELEPRDSPTAE</sequence>
<feature type="domain" description="CBS" evidence="8">
    <location>
        <begin position="219"/>
        <end position="279"/>
    </location>
</feature>
<dbReference type="Pfam" id="PF00571">
    <property type="entry name" value="CBS"/>
    <property type="match status" value="1"/>
</dbReference>
<evidence type="ECO:0000256" key="2">
    <source>
        <dbReference type="ARBA" id="ARBA00022475"/>
    </source>
</evidence>
<dbReference type="InterPro" id="IPR002550">
    <property type="entry name" value="CNNM"/>
</dbReference>
<keyword evidence="5 7" id="KW-1133">Transmembrane helix</keyword>
<dbReference type="PANTHER" id="PTHR43099">
    <property type="entry name" value="UPF0053 PROTEIN YRKA"/>
    <property type="match status" value="1"/>
</dbReference>
<evidence type="ECO:0000259" key="9">
    <source>
        <dbReference type="PROSITE" id="PS51846"/>
    </source>
</evidence>
<protein>
    <submittedName>
        <fullName evidence="10">Unannotated protein</fullName>
    </submittedName>
</protein>
<evidence type="ECO:0000256" key="6">
    <source>
        <dbReference type="ARBA" id="ARBA00023136"/>
    </source>
</evidence>
<dbReference type="SMART" id="SM00116">
    <property type="entry name" value="CBS"/>
    <property type="match status" value="2"/>
</dbReference>
<name>A0A6J5ZK35_9ZZZZ</name>
<dbReference type="GO" id="GO:0005886">
    <property type="term" value="C:plasma membrane"/>
    <property type="evidence" value="ECO:0007669"/>
    <property type="project" value="UniProtKB-SubCell"/>
</dbReference>
<feature type="transmembrane region" description="Helical" evidence="7">
    <location>
        <begin position="6"/>
        <end position="25"/>
    </location>
</feature>
<feature type="domain" description="CBS" evidence="8">
    <location>
        <begin position="285"/>
        <end position="342"/>
    </location>
</feature>
<evidence type="ECO:0000313" key="10">
    <source>
        <dbReference type="EMBL" id="CAB4342901.1"/>
    </source>
</evidence>
<comment type="subcellular location">
    <subcellularLocation>
        <location evidence="1">Cell membrane</location>
        <topology evidence="1">Multi-pass membrane protein</topology>
    </subcellularLocation>
</comment>
<dbReference type="InterPro" id="IPR046342">
    <property type="entry name" value="CBS_dom_sf"/>
</dbReference>
<gene>
    <name evidence="10" type="ORF">UFOPK3331_01168</name>
</gene>
<evidence type="ECO:0000256" key="4">
    <source>
        <dbReference type="ARBA" id="ARBA00022737"/>
    </source>
</evidence>
<dbReference type="CDD" id="cd04590">
    <property type="entry name" value="CBS_pair_CorC_HlyC_assoc"/>
    <property type="match status" value="1"/>
</dbReference>
<dbReference type="InterPro" id="IPR000644">
    <property type="entry name" value="CBS_dom"/>
</dbReference>
<dbReference type="PROSITE" id="PS51371">
    <property type="entry name" value="CBS"/>
    <property type="match status" value="2"/>
</dbReference>
<feature type="transmembrane region" description="Helical" evidence="7">
    <location>
        <begin position="60"/>
        <end position="84"/>
    </location>
</feature>
<dbReference type="PROSITE" id="PS51846">
    <property type="entry name" value="CNNM"/>
    <property type="match status" value="1"/>
</dbReference>
<organism evidence="10">
    <name type="scientific">freshwater metagenome</name>
    <dbReference type="NCBI Taxonomy" id="449393"/>
    <lineage>
        <taxon>unclassified sequences</taxon>
        <taxon>metagenomes</taxon>
        <taxon>ecological metagenomes</taxon>
    </lineage>
</organism>